<dbReference type="Proteomes" id="UP000299102">
    <property type="component" value="Unassembled WGS sequence"/>
</dbReference>
<accession>A0A4C1VRE4</accession>
<keyword evidence="3" id="KW-1185">Reference proteome</keyword>
<protein>
    <submittedName>
        <fullName evidence="2">Uncharacterized protein</fullName>
    </submittedName>
</protein>
<evidence type="ECO:0000313" key="3">
    <source>
        <dbReference type="Proteomes" id="UP000299102"/>
    </source>
</evidence>
<feature type="compositionally biased region" description="Basic residues" evidence="1">
    <location>
        <begin position="65"/>
        <end position="74"/>
    </location>
</feature>
<sequence length="169" mass="19063">MSLSKIVGRRAIETRPIKARPGHNPARRSSRRRPPASPRTPRRPAAAMGTANETSLTRVPVQRPSQKRPRRARTSGRAADADTCAPTLSTDGRKRGELRRFVYRERPTCDSDGRDNGGSTRPVREPRTQSRRPQHVAPGRRGPWRIRAFVRASAPARPSARRRQTGRRR</sequence>
<feature type="compositionally biased region" description="Basic residues" evidence="1">
    <location>
        <begin position="159"/>
        <end position="169"/>
    </location>
</feature>
<comment type="caution">
    <text evidence="2">The sequence shown here is derived from an EMBL/GenBank/DDBJ whole genome shotgun (WGS) entry which is preliminary data.</text>
</comment>
<dbReference type="EMBL" id="BGZK01000380">
    <property type="protein sequence ID" value="GBP40394.1"/>
    <property type="molecule type" value="Genomic_DNA"/>
</dbReference>
<feature type="compositionally biased region" description="Basic residues" evidence="1">
    <location>
        <begin position="17"/>
        <end position="34"/>
    </location>
</feature>
<feature type="region of interest" description="Disordered" evidence="1">
    <location>
        <begin position="1"/>
        <end position="169"/>
    </location>
</feature>
<dbReference type="AlphaFoldDB" id="A0A4C1VRE4"/>
<evidence type="ECO:0000313" key="2">
    <source>
        <dbReference type="EMBL" id="GBP40394.1"/>
    </source>
</evidence>
<name>A0A4C1VRE4_EUMVA</name>
<reference evidence="2 3" key="1">
    <citation type="journal article" date="2019" name="Commun. Biol.">
        <title>The bagworm genome reveals a unique fibroin gene that provides high tensile strength.</title>
        <authorList>
            <person name="Kono N."/>
            <person name="Nakamura H."/>
            <person name="Ohtoshi R."/>
            <person name="Tomita M."/>
            <person name="Numata K."/>
            <person name="Arakawa K."/>
        </authorList>
    </citation>
    <scope>NUCLEOTIDE SEQUENCE [LARGE SCALE GENOMIC DNA]</scope>
</reference>
<feature type="compositionally biased region" description="Basic and acidic residues" evidence="1">
    <location>
        <begin position="91"/>
        <end position="115"/>
    </location>
</feature>
<evidence type="ECO:0000256" key="1">
    <source>
        <dbReference type="SAM" id="MobiDB-lite"/>
    </source>
</evidence>
<gene>
    <name evidence="2" type="ORF">EVAR_86541_1</name>
</gene>
<organism evidence="2 3">
    <name type="scientific">Eumeta variegata</name>
    <name type="common">Bagworm moth</name>
    <name type="synonym">Eumeta japonica</name>
    <dbReference type="NCBI Taxonomy" id="151549"/>
    <lineage>
        <taxon>Eukaryota</taxon>
        <taxon>Metazoa</taxon>
        <taxon>Ecdysozoa</taxon>
        <taxon>Arthropoda</taxon>
        <taxon>Hexapoda</taxon>
        <taxon>Insecta</taxon>
        <taxon>Pterygota</taxon>
        <taxon>Neoptera</taxon>
        <taxon>Endopterygota</taxon>
        <taxon>Lepidoptera</taxon>
        <taxon>Glossata</taxon>
        <taxon>Ditrysia</taxon>
        <taxon>Tineoidea</taxon>
        <taxon>Psychidae</taxon>
        <taxon>Oiketicinae</taxon>
        <taxon>Eumeta</taxon>
    </lineage>
</organism>
<proteinExistence type="predicted"/>